<reference evidence="3 4" key="1">
    <citation type="submission" date="2019-04" db="EMBL/GenBank/DDBJ databases">
        <title>Pedobacter sp. RP-3-22 sp. nov., isolated from Arctic soil.</title>
        <authorList>
            <person name="Dahal R.H."/>
            <person name="Kim D.-U."/>
        </authorList>
    </citation>
    <scope>NUCLEOTIDE SEQUENCE [LARGE SCALE GENOMIC DNA]</scope>
    <source>
        <strain evidence="3 4">RP-3-22</strain>
    </source>
</reference>
<evidence type="ECO:0008006" key="5">
    <source>
        <dbReference type="Google" id="ProtNLM"/>
    </source>
</evidence>
<gene>
    <name evidence="3" type="ORF">FA048_18685</name>
</gene>
<proteinExistence type="predicted"/>
<dbReference type="RefSeq" id="WP_136844012.1">
    <property type="nucleotide sequence ID" value="NZ_SWBR01000006.1"/>
</dbReference>
<feature type="signal peptide" evidence="2">
    <location>
        <begin position="1"/>
        <end position="25"/>
    </location>
</feature>
<evidence type="ECO:0000256" key="1">
    <source>
        <dbReference type="SAM" id="Coils"/>
    </source>
</evidence>
<keyword evidence="1" id="KW-0175">Coiled coil</keyword>
<evidence type="ECO:0000256" key="2">
    <source>
        <dbReference type="SAM" id="SignalP"/>
    </source>
</evidence>
<keyword evidence="4" id="KW-1185">Reference proteome</keyword>
<name>A0A4U1CEC3_9SPHI</name>
<dbReference type="AlphaFoldDB" id="A0A4U1CEC3"/>
<feature type="coiled-coil region" evidence="1">
    <location>
        <begin position="197"/>
        <end position="231"/>
    </location>
</feature>
<keyword evidence="2" id="KW-0732">Signal</keyword>
<organism evidence="3 4">
    <name type="scientific">Pedobacter polaris</name>
    <dbReference type="NCBI Taxonomy" id="2571273"/>
    <lineage>
        <taxon>Bacteria</taxon>
        <taxon>Pseudomonadati</taxon>
        <taxon>Bacteroidota</taxon>
        <taxon>Sphingobacteriia</taxon>
        <taxon>Sphingobacteriales</taxon>
        <taxon>Sphingobacteriaceae</taxon>
        <taxon>Pedobacter</taxon>
    </lineage>
</organism>
<dbReference type="Proteomes" id="UP000309488">
    <property type="component" value="Unassembled WGS sequence"/>
</dbReference>
<protein>
    <recommendedName>
        <fullName evidence="5">Peptidase S74 domain-containing protein</fullName>
    </recommendedName>
</protein>
<evidence type="ECO:0000313" key="4">
    <source>
        <dbReference type="Proteomes" id="UP000309488"/>
    </source>
</evidence>
<feature type="chain" id="PRO_5020650045" description="Peptidase S74 domain-containing protein" evidence="2">
    <location>
        <begin position="26"/>
        <end position="231"/>
    </location>
</feature>
<dbReference type="EMBL" id="SWBR01000006">
    <property type="protein sequence ID" value="TKC04715.1"/>
    <property type="molecule type" value="Genomic_DNA"/>
</dbReference>
<evidence type="ECO:0000313" key="3">
    <source>
        <dbReference type="EMBL" id="TKC04715.1"/>
    </source>
</evidence>
<comment type="caution">
    <text evidence="3">The sequence shown here is derived from an EMBL/GenBank/DDBJ whole genome shotgun (WGS) entry which is preliminary data.</text>
</comment>
<accession>A0A4U1CEC3</accession>
<dbReference type="OrthoDB" id="680331at2"/>
<sequence>MISLLKNRKITYTLLVCLLSLKAFSQTNTFPPSGNVGIGTSAPTMKLDIVGWMKLGDTQSFNYFGQDAAGGFIEQVGSTSATSKLRIQTSKNGDGSNYAYISIDPMNGISFNHLGNGNSNVGIGTATPNEKLSVNGKIRAHEIKVETANWPDYVFEDDYKIASLTELEKYIKENKHLPEMPSAKVVEANGVELGEMNKLLLKKVEELTLHLIKLNERIEELEKNNQKAKTN</sequence>